<dbReference type="RefSeq" id="WP_043891940.1">
    <property type="nucleotide sequence ID" value="NZ_NCTK01000001.1"/>
</dbReference>
<dbReference type="Proteomes" id="UP000216164">
    <property type="component" value="Unassembled WGS sequence"/>
</dbReference>
<evidence type="ECO:0000259" key="2">
    <source>
        <dbReference type="Pfam" id="PF18426"/>
    </source>
</evidence>
<reference evidence="4 5" key="1">
    <citation type="submission" date="2017-04" db="EMBL/GenBank/DDBJ databases">
        <title>Genome Announcement: Closed genomes of Ralstonia solanacearum strains K60, UW551, and UW700.</title>
        <authorList>
            <person name="Hayes M."/>
            <person name="Macintyre A.M."/>
            <person name="Allen C."/>
        </authorList>
    </citation>
    <scope>NUCLEOTIDE SEQUENCE [LARGE SCALE GENOMIC DNA]</scope>
    <source>
        <strain evidence="4 5">UW25</strain>
    </source>
</reference>
<feature type="compositionally biased region" description="Polar residues" evidence="1">
    <location>
        <begin position="488"/>
        <end position="502"/>
    </location>
</feature>
<comment type="caution">
    <text evidence="4">The sequence shown here is derived from an EMBL/GenBank/DDBJ whole genome shotgun (WGS) entry which is preliminary data.</text>
</comment>
<feature type="region of interest" description="Disordered" evidence="1">
    <location>
        <begin position="379"/>
        <end position="419"/>
    </location>
</feature>
<evidence type="ECO:0000256" key="1">
    <source>
        <dbReference type="SAM" id="MobiDB-lite"/>
    </source>
</evidence>
<evidence type="ECO:0008006" key="6">
    <source>
        <dbReference type="Google" id="ProtNLM"/>
    </source>
</evidence>
<name>A0AAP7ZQJ7_RALSL</name>
<dbReference type="Pfam" id="PF18426">
    <property type="entry name" value="Tli4_C"/>
    <property type="match status" value="1"/>
</dbReference>
<dbReference type="AlphaFoldDB" id="A0AAP7ZQJ7"/>
<feature type="region of interest" description="Disordered" evidence="1">
    <location>
        <begin position="480"/>
        <end position="502"/>
    </location>
</feature>
<dbReference type="Pfam" id="PF18443">
    <property type="entry name" value="Tli4_N"/>
    <property type="match status" value="1"/>
</dbReference>
<proteinExistence type="predicted"/>
<gene>
    <name evidence="4" type="ORF">B7R77_00405</name>
</gene>
<feature type="domain" description="Tle cognate immunity protein 4 C-terminal" evidence="2">
    <location>
        <begin position="210"/>
        <end position="380"/>
    </location>
</feature>
<feature type="domain" description="Tle cognate immunity protein 4 N-terminal" evidence="3">
    <location>
        <begin position="61"/>
        <end position="116"/>
    </location>
</feature>
<organism evidence="4 5">
    <name type="scientific">Ralstonia solanacearum K60</name>
    <dbReference type="NCBI Taxonomy" id="1091042"/>
    <lineage>
        <taxon>Bacteria</taxon>
        <taxon>Pseudomonadati</taxon>
        <taxon>Pseudomonadota</taxon>
        <taxon>Betaproteobacteria</taxon>
        <taxon>Burkholderiales</taxon>
        <taxon>Burkholderiaceae</taxon>
        <taxon>Ralstonia</taxon>
        <taxon>Ralstonia solanacearum species complex</taxon>
    </lineage>
</organism>
<sequence length="502" mass="55305">MTPPLLQRLRHHVRWIALVLTTLAALTAYAVGWFDRTPESFKKPNMTALSPRLQPLFEKTKTVCFGRFLIDVPATATVVYGAVDASTRIERLPDEGSKLSEYVVKRETELKSEIRYPRTKGLNRYEKTLDGAMPGQKILVGFKDFDGDFYKVESYIPLGNDLYIQETHAPVEPYKLTGQEANKPLISSLDEAIAELNISARRLHARADDEIPVTPGVCLDGAFIDDSAGTLRFENIPLGVRLKEFPDVHFSIRSSRNQGNLIESSALEPRIKQAEEDANRMGMGHWYSRIKVFRRGDRQIEGWTGYEALAHLPAQEDVSAHHDFQYRSLGHPTDPLKPELDVQMQTGVADNTIGNSHPSISDEEAVALWDKLTSTIRVRPVGGSGSGSGKAASNSPQSPHSPSTPLGELAATGRQCPQTGWWRCPDVGAADGGRRFIHEGQDMPKVAIMGKPTLWQRIKGDQPMWQTATVWTLVSYAPAPDTADAPALSSTSTPNGATGEQA</sequence>
<dbReference type="InterPro" id="IPR041290">
    <property type="entry name" value="Tli4_C"/>
</dbReference>
<dbReference type="EMBL" id="NCTK01000001">
    <property type="protein sequence ID" value="OYQ14967.1"/>
    <property type="molecule type" value="Genomic_DNA"/>
</dbReference>
<evidence type="ECO:0000313" key="4">
    <source>
        <dbReference type="EMBL" id="OYQ14967.1"/>
    </source>
</evidence>
<feature type="compositionally biased region" description="Polar residues" evidence="1">
    <location>
        <begin position="391"/>
        <end position="404"/>
    </location>
</feature>
<evidence type="ECO:0000259" key="3">
    <source>
        <dbReference type="Pfam" id="PF18443"/>
    </source>
</evidence>
<accession>A0AAP7ZQJ7</accession>
<evidence type="ECO:0000313" key="5">
    <source>
        <dbReference type="Proteomes" id="UP000216164"/>
    </source>
</evidence>
<protein>
    <recommendedName>
        <fullName evidence="6">Tle cognate immunity protein 4 C-terminal domain-containing protein</fullName>
    </recommendedName>
</protein>
<dbReference type="InterPro" id="IPR040761">
    <property type="entry name" value="Tli4_N"/>
</dbReference>